<dbReference type="GO" id="GO:0009378">
    <property type="term" value="F:four-way junction helicase activity"/>
    <property type="evidence" value="ECO:0007669"/>
    <property type="project" value="TreeGrafter"/>
</dbReference>
<accession>A0A4Q9M4C5</accession>
<evidence type="ECO:0000256" key="1">
    <source>
        <dbReference type="ARBA" id="ARBA00005446"/>
    </source>
</evidence>
<keyword evidence="4" id="KW-0067">ATP-binding</keyword>
<evidence type="ECO:0000256" key="9">
    <source>
        <dbReference type="SAM" id="MobiDB-lite"/>
    </source>
</evidence>
<dbReference type="Pfam" id="PF00270">
    <property type="entry name" value="DEAD"/>
    <property type="match status" value="1"/>
</dbReference>
<proteinExistence type="inferred from homology"/>
<feature type="region of interest" description="Disordered" evidence="9">
    <location>
        <begin position="353"/>
        <end position="384"/>
    </location>
</feature>
<dbReference type="PANTHER" id="PTHR13710">
    <property type="entry name" value="DNA HELICASE RECQ FAMILY MEMBER"/>
    <property type="match status" value="1"/>
</dbReference>
<evidence type="ECO:0000256" key="8">
    <source>
        <dbReference type="ARBA" id="ARBA00034808"/>
    </source>
</evidence>
<keyword evidence="6" id="KW-0413">Isomerase</keyword>
<organism evidence="12">
    <name type="scientific">Dichomitus squalens</name>
    <dbReference type="NCBI Taxonomy" id="114155"/>
    <lineage>
        <taxon>Eukaryota</taxon>
        <taxon>Fungi</taxon>
        <taxon>Dikarya</taxon>
        <taxon>Basidiomycota</taxon>
        <taxon>Agaricomycotina</taxon>
        <taxon>Agaricomycetes</taxon>
        <taxon>Polyporales</taxon>
        <taxon>Polyporaceae</taxon>
        <taxon>Dichomitus</taxon>
    </lineage>
</organism>
<evidence type="ECO:0000259" key="10">
    <source>
        <dbReference type="PROSITE" id="PS51192"/>
    </source>
</evidence>
<keyword evidence="3 12" id="KW-0378">Hydrolase</keyword>
<dbReference type="InterPro" id="IPR011545">
    <property type="entry name" value="DEAD/DEAH_box_helicase_dom"/>
</dbReference>
<dbReference type="InterPro" id="IPR027417">
    <property type="entry name" value="P-loop_NTPase"/>
</dbReference>
<dbReference type="GO" id="GO:0043138">
    <property type="term" value="F:3'-5' DNA helicase activity"/>
    <property type="evidence" value="ECO:0007669"/>
    <property type="project" value="UniProtKB-EC"/>
</dbReference>
<evidence type="ECO:0000256" key="7">
    <source>
        <dbReference type="ARBA" id="ARBA00034617"/>
    </source>
</evidence>
<dbReference type="SUPFAM" id="SSF52540">
    <property type="entry name" value="P-loop containing nucleoside triphosphate hydrolases"/>
    <property type="match status" value="1"/>
</dbReference>
<keyword evidence="2" id="KW-0547">Nucleotide-binding</keyword>
<reference evidence="12" key="1">
    <citation type="submission" date="2019-01" db="EMBL/GenBank/DDBJ databases">
        <title>Draft genome sequences of three monokaryotic isolates of the white-rot basidiomycete fungus Dichomitus squalens.</title>
        <authorList>
            <consortium name="DOE Joint Genome Institute"/>
            <person name="Lopez S.C."/>
            <person name="Andreopoulos B."/>
            <person name="Pangilinan J."/>
            <person name="Lipzen A."/>
            <person name="Riley R."/>
            <person name="Ahrendt S."/>
            <person name="Ng V."/>
            <person name="Barry K."/>
            <person name="Daum C."/>
            <person name="Grigoriev I.V."/>
            <person name="Hilden K.S."/>
            <person name="Makela M.R."/>
            <person name="de Vries R.P."/>
        </authorList>
    </citation>
    <scope>NUCLEOTIDE SEQUENCE [LARGE SCALE GENOMIC DNA]</scope>
    <source>
        <strain evidence="12">OM18370.1</strain>
    </source>
</reference>
<dbReference type="PROSITE" id="PS51194">
    <property type="entry name" value="HELICASE_CTER"/>
    <property type="match status" value="1"/>
</dbReference>
<feature type="domain" description="Helicase C-terminal" evidence="11">
    <location>
        <begin position="211"/>
        <end position="384"/>
    </location>
</feature>
<dbReference type="GO" id="GO:0005737">
    <property type="term" value="C:cytoplasm"/>
    <property type="evidence" value="ECO:0007669"/>
    <property type="project" value="TreeGrafter"/>
</dbReference>
<dbReference type="EC" id="5.6.2.4" evidence="8"/>
<dbReference type="GO" id="GO:0005524">
    <property type="term" value="F:ATP binding"/>
    <property type="evidence" value="ECO:0007669"/>
    <property type="project" value="UniProtKB-KW"/>
</dbReference>
<evidence type="ECO:0000256" key="5">
    <source>
        <dbReference type="ARBA" id="ARBA00023125"/>
    </source>
</evidence>
<comment type="catalytic activity">
    <reaction evidence="7">
        <text>Couples ATP hydrolysis with the unwinding of duplex DNA by translocating in the 3'-5' direction.</text>
        <dbReference type="EC" id="5.6.2.4"/>
    </reaction>
</comment>
<evidence type="ECO:0000256" key="2">
    <source>
        <dbReference type="ARBA" id="ARBA00022741"/>
    </source>
</evidence>
<dbReference type="EMBL" id="ML143588">
    <property type="protein sequence ID" value="TBU21645.1"/>
    <property type="molecule type" value="Genomic_DNA"/>
</dbReference>
<dbReference type="AlphaFoldDB" id="A0A4Q9M4C5"/>
<evidence type="ECO:0000256" key="6">
    <source>
        <dbReference type="ARBA" id="ARBA00023235"/>
    </source>
</evidence>
<dbReference type="GO" id="GO:0003677">
    <property type="term" value="F:DNA binding"/>
    <property type="evidence" value="ECO:0007669"/>
    <property type="project" value="UniProtKB-KW"/>
</dbReference>
<dbReference type="PROSITE" id="PS00690">
    <property type="entry name" value="DEAH_ATP_HELICASE"/>
    <property type="match status" value="1"/>
</dbReference>
<dbReference type="InterPro" id="IPR002464">
    <property type="entry name" value="DNA/RNA_helicase_DEAH_CS"/>
</dbReference>
<dbReference type="GO" id="GO:0016787">
    <property type="term" value="F:hydrolase activity"/>
    <property type="evidence" value="ECO:0007669"/>
    <property type="project" value="UniProtKB-KW"/>
</dbReference>
<dbReference type="PROSITE" id="PS51192">
    <property type="entry name" value="HELICASE_ATP_BIND_1"/>
    <property type="match status" value="1"/>
</dbReference>
<dbReference type="SMART" id="SM00490">
    <property type="entry name" value="HELICc"/>
    <property type="match status" value="1"/>
</dbReference>
<sequence>MAIVTPRLLSHEEEYGRSRSYAILEAATRQRLEETFQQRMGGRVPHQWQVDVTEALLVGLDCTVIAGTGSGKTMPFVMPTFVEFDKIYFIISPLNALEADQAGRFADLKVPAAAVNRTTFSDKLMEVCKIRLTHVIGAFIIDEAHCITQWGGNFRTEYSGLDKFRALVPTPVPFLVTSATLTPFQLEQTRSNLSIEETRSFYLNLGNDHPNIKQEIDFAALDFIVAGAEKKEDIPRTIIFVNDVSKTHVVAHRLRAMVPDPLRPEIALLHARRSEDSKRETWRRFKEGEVRILVATEAAAMVRDGRTALAVQFGVPENLAVWLQRAGRAGRSPLLEATAVMLVERSAIQRVGVKKEAGVREEESGAPADNSSGSEFEEEEEKLKAATTTAAAATAAAVIKYRKTVEQNLRAWIEAEGCRRDVADAYFDNPPRRSPISPSRCCNNCATAASLTTGPPPASASATPSGAMVALATAPPPLDALADTTGGDHDFNTALERRAGTHLKTVKSSLMEWRFTIRQTKYKFSSLKADNILPDGALTTIVSLRRDVKTIHDLVRVLNPPWPHVNVHGAEVLKIVRELDLAEDA</sequence>
<evidence type="ECO:0000256" key="4">
    <source>
        <dbReference type="ARBA" id="ARBA00022840"/>
    </source>
</evidence>
<dbReference type="Proteomes" id="UP000292957">
    <property type="component" value="Unassembled WGS sequence"/>
</dbReference>
<dbReference type="GO" id="GO:0005694">
    <property type="term" value="C:chromosome"/>
    <property type="evidence" value="ECO:0007669"/>
    <property type="project" value="TreeGrafter"/>
</dbReference>
<dbReference type="InterPro" id="IPR014001">
    <property type="entry name" value="Helicase_ATP-bd"/>
</dbReference>
<feature type="domain" description="Helicase ATP-binding" evidence="10">
    <location>
        <begin position="53"/>
        <end position="199"/>
    </location>
</feature>
<gene>
    <name evidence="12" type="ORF">BD311DRAFT_782803</name>
</gene>
<name>A0A4Q9M4C5_9APHY</name>
<feature type="compositionally biased region" description="Basic and acidic residues" evidence="9">
    <location>
        <begin position="353"/>
        <end position="363"/>
    </location>
</feature>
<evidence type="ECO:0000313" key="12">
    <source>
        <dbReference type="EMBL" id="TBU21645.1"/>
    </source>
</evidence>
<keyword evidence="5" id="KW-0238">DNA-binding</keyword>
<dbReference type="Gene3D" id="3.40.50.300">
    <property type="entry name" value="P-loop containing nucleotide triphosphate hydrolases"/>
    <property type="match status" value="3"/>
</dbReference>
<dbReference type="SMART" id="SM00487">
    <property type="entry name" value="DEXDc"/>
    <property type="match status" value="1"/>
</dbReference>
<dbReference type="Pfam" id="PF00271">
    <property type="entry name" value="Helicase_C"/>
    <property type="match status" value="1"/>
</dbReference>
<dbReference type="OrthoDB" id="2499463at2759"/>
<dbReference type="InterPro" id="IPR001650">
    <property type="entry name" value="Helicase_C-like"/>
</dbReference>
<evidence type="ECO:0000256" key="3">
    <source>
        <dbReference type="ARBA" id="ARBA00022801"/>
    </source>
</evidence>
<evidence type="ECO:0000259" key="11">
    <source>
        <dbReference type="PROSITE" id="PS51194"/>
    </source>
</evidence>
<dbReference type="GO" id="GO:0000724">
    <property type="term" value="P:double-strand break repair via homologous recombination"/>
    <property type="evidence" value="ECO:0007669"/>
    <property type="project" value="TreeGrafter"/>
</dbReference>
<comment type="similarity">
    <text evidence="1">Belongs to the helicase family. RecQ subfamily.</text>
</comment>
<dbReference type="PANTHER" id="PTHR13710:SF105">
    <property type="entry name" value="ATP-DEPENDENT DNA HELICASE Q1"/>
    <property type="match status" value="1"/>
</dbReference>
<protein>
    <recommendedName>
        <fullName evidence="8">DNA 3'-5' helicase</fullName>
        <ecNumber evidence="8">5.6.2.4</ecNumber>
    </recommendedName>
</protein>